<dbReference type="EMBL" id="QPJK01000008">
    <property type="protein sequence ID" value="RCW68139.1"/>
    <property type="molecule type" value="Genomic_DNA"/>
</dbReference>
<proteinExistence type="predicted"/>
<dbReference type="NCBIfam" id="NF038125">
    <property type="entry name" value="PEP_CTERM_THxN"/>
    <property type="match status" value="1"/>
</dbReference>
<dbReference type="AlphaFoldDB" id="A0A368XKM3"/>
<accession>A0A368XKM3</accession>
<evidence type="ECO:0000259" key="2">
    <source>
        <dbReference type="Pfam" id="PF07589"/>
    </source>
</evidence>
<dbReference type="NCBIfam" id="TIGR02595">
    <property type="entry name" value="PEP_CTERM"/>
    <property type="match status" value="1"/>
</dbReference>
<evidence type="ECO:0000256" key="1">
    <source>
        <dbReference type="SAM" id="SignalP"/>
    </source>
</evidence>
<feature type="domain" description="Ice-binding protein C-terminal" evidence="2">
    <location>
        <begin position="237"/>
        <end position="259"/>
    </location>
</feature>
<organism evidence="3 4">
    <name type="scientific">Pseudorhodoferax soli</name>
    <dbReference type="NCBI Taxonomy" id="545864"/>
    <lineage>
        <taxon>Bacteria</taxon>
        <taxon>Pseudomonadati</taxon>
        <taxon>Pseudomonadota</taxon>
        <taxon>Betaproteobacteria</taxon>
        <taxon>Burkholderiales</taxon>
        <taxon>Comamonadaceae</taxon>
    </lineage>
</organism>
<reference evidence="3 4" key="1">
    <citation type="submission" date="2018-07" db="EMBL/GenBank/DDBJ databases">
        <title>Genomic Encyclopedia of Type Strains, Phase IV (KMG-IV): sequencing the most valuable type-strain genomes for metagenomic binning, comparative biology and taxonomic classification.</title>
        <authorList>
            <person name="Goeker M."/>
        </authorList>
    </citation>
    <scope>NUCLEOTIDE SEQUENCE [LARGE SCALE GENOMIC DNA]</scope>
    <source>
        <strain evidence="3 4">DSM 21634</strain>
    </source>
</reference>
<sequence>MDFVKLGLVAAAALSAAPAFSSQVTQWDYIVDSAFDAAQTTFSAGRASSSGTVAPSNLQISWGVGNGNVGVNRSALQISATPSSGVLVTDGASQLANTYTHINNGNLGRNSVSLLTTQIDAQLQLRPSGSGLPYASYLASYTVHFAETPNVSGTCAVQSAVACDDIFVIAGSLNEAFVYDGFEYFVSFFAAPALGTLDDAVCAAAAAGPGCIGFTTQEFMTTNVNFNLAITSRAIEVPEPGSIALLGAGLLGLVGLGRRRLR</sequence>
<evidence type="ECO:0000313" key="3">
    <source>
        <dbReference type="EMBL" id="RCW68139.1"/>
    </source>
</evidence>
<protein>
    <submittedName>
        <fullName evidence="3">Putative secreted protein with PEP-CTERM sorting signal</fullName>
    </submittedName>
</protein>
<evidence type="ECO:0000313" key="4">
    <source>
        <dbReference type="Proteomes" id="UP000252884"/>
    </source>
</evidence>
<keyword evidence="4" id="KW-1185">Reference proteome</keyword>
<gene>
    <name evidence="3" type="ORF">DES41_108321</name>
</gene>
<name>A0A368XKM3_9BURK</name>
<feature type="signal peptide" evidence="1">
    <location>
        <begin position="1"/>
        <end position="21"/>
    </location>
</feature>
<comment type="caution">
    <text evidence="3">The sequence shown here is derived from an EMBL/GenBank/DDBJ whole genome shotgun (WGS) entry which is preliminary data.</text>
</comment>
<dbReference type="Proteomes" id="UP000252884">
    <property type="component" value="Unassembled WGS sequence"/>
</dbReference>
<dbReference type="OrthoDB" id="8480067at2"/>
<keyword evidence="1" id="KW-0732">Signal</keyword>
<dbReference type="InterPro" id="IPR013424">
    <property type="entry name" value="Ice-binding_C"/>
</dbReference>
<dbReference type="Pfam" id="PF07589">
    <property type="entry name" value="PEP-CTERM"/>
    <property type="match status" value="1"/>
</dbReference>
<feature type="chain" id="PRO_5016777206" evidence="1">
    <location>
        <begin position="22"/>
        <end position="262"/>
    </location>
</feature>
<dbReference type="RefSeq" id="WP_114470664.1">
    <property type="nucleotide sequence ID" value="NZ_QPJK01000008.1"/>
</dbReference>